<accession>A0AB38RBR9</accession>
<keyword evidence="1" id="KW-0812">Transmembrane</keyword>
<dbReference type="Proteomes" id="UP000831484">
    <property type="component" value="Chromosome"/>
</dbReference>
<protein>
    <recommendedName>
        <fullName evidence="4">Transmembrane protein</fullName>
    </recommendedName>
</protein>
<evidence type="ECO:0008006" key="4">
    <source>
        <dbReference type="Google" id="ProtNLM"/>
    </source>
</evidence>
<organism evidence="2 3">
    <name type="scientific">Rhodococcus qingshengii JCM 15477</name>
    <dbReference type="NCBI Taxonomy" id="1303681"/>
    <lineage>
        <taxon>Bacteria</taxon>
        <taxon>Bacillati</taxon>
        <taxon>Actinomycetota</taxon>
        <taxon>Actinomycetes</taxon>
        <taxon>Mycobacteriales</taxon>
        <taxon>Nocardiaceae</taxon>
        <taxon>Rhodococcus</taxon>
        <taxon>Rhodococcus erythropolis group</taxon>
    </lineage>
</organism>
<keyword evidence="3" id="KW-1185">Reference proteome</keyword>
<dbReference type="EMBL" id="CP096563">
    <property type="protein sequence ID" value="UPU42926.1"/>
    <property type="molecule type" value="Genomic_DNA"/>
</dbReference>
<name>A0AB38RBR9_RHOSG</name>
<evidence type="ECO:0000256" key="1">
    <source>
        <dbReference type="SAM" id="Phobius"/>
    </source>
</evidence>
<keyword evidence="1" id="KW-1133">Transmembrane helix</keyword>
<dbReference type="RefSeq" id="WP_064074372.1">
    <property type="nucleotide sequence ID" value="NZ_CP096563.1"/>
</dbReference>
<feature type="transmembrane region" description="Helical" evidence="1">
    <location>
        <begin position="96"/>
        <end position="119"/>
    </location>
</feature>
<gene>
    <name evidence="2" type="ORF">M0639_28515</name>
</gene>
<reference evidence="3" key="1">
    <citation type="journal article" date="2022" name="Environ. Microbiol.">
        <title>Functional analysis, diversity, and distribution of carbendazim hydrolases MheI and CbmA, responsible for the initial step in carbendazim degradation.</title>
        <authorList>
            <person name="Zhang M."/>
            <person name="Bai X."/>
            <person name="Li Q."/>
            <person name="Zhang L."/>
            <person name="Zhu Q."/>
            <person name="Gao S."/>
            <person name="Ke Z."/>
            <person name="Jiang M."/>
            <person name="Hu J."/>
            <person name="Qiu J."/>
            <person name="Hong Q."/>
        </authorList>
    </citation>
    <scope>NUCLEOTIDE SEQUENCE [LARGE SCALE GENOMIC DNA]</scope>
    <source>
        <strain evidence="3">djl-6</strain>
    </source>
</reference>
<keyword evidence="1" id="KW-0472">Membrane</keyword>
<proteinExistence type="predicted"/>
<dbReference type="AlphaFoldDB" id="A0AB38RBR9"/>
<evidence type="ECO:0000313" key="3">
    <source>
        <dbReference type="Proteomes" id="UP000831484"/>
    </source>
</evidence>
<feature type="transmembrane region" description="Helical" evidence="1">
    <location>
        <begin position="140"/>
        <end position="159"/>
    </location>
</feature>
<sequence length="160" mass="17223">MTSTRDMRSLGSEFLLLITLLVLLGSSIVGPIQALHEPVAVTVRLVSDAAYPCGSVAEPDFTHARWADEDSTYGPRRVPPLEPLCQRALDETTSHVLALSVVPVLTGVAIIVSIVRMVLAFARRSGAWDEWKLLPPMTNAVAIAVGFAALIVVLVTRPLQ</sequence>
<evidence type="ECO:0000313" key="2">
    <source>
        <dbReference type="EMBL" id="UPU42926.1"/>
    </source>
</evidence>